<comment type="caution">
    <text evidence="2">The sequence shown here is derived from an EMBL/GenBank/DDBJ whole genome shotgun (WGS) entry which is preliminary data.</text>
</comment>
<organism evidence="2 3">
    <name type="scientific">Paratrimastix pyriformis</name>
    <dbReference type="NCBI Taxonomy" id="342808"/>
    <lineage>
        <taxon>Eukaryota</taxon>
        <taxon>Metamonada</taxon>
        <taxon>Preaxostyla</taxon>
        <taxon>Paratrimastigidae</taxon>
        <taxon>Paratrimastix</taxon>
    </lineage>
</organism>
<protein>
    <submittedName>
        <fullName evidence="2">Uncharacterized protein</fullName>
    </submittedName>
</protein>
<reference evidence="2" key="1">
    <citation type="journal article" date="2022" name="bioRxiv">
        <title>Genomics of Preaxostyla Flagellates Illuminates Evolutionary Transitions and the Path Towards Mitochondrial Loss.</title>
        <authorList>
            <person name="Novak L.V.F."/>
            <person name="Treitli S.C."/>
            <person name="Pyrih J."/>
            <person name="Halakuc P."/>
            <person name="Pipaliya S.V."/>
            <person name="Vacek V."/>
            <person name="Brzon O."/>
            <person name="Soukal P."/>
            <person name="Eme L."/>
            <person name="Dacks J.B."/>
            <person name="Karnkowska A."/>
            <person name="Elias M."/>
            <person name="Hampl V."/>
        </authorList>
    </citation>
    <scope>NUCLEOTIDE SEQUENCE</scope>
    <source>
        <strain evidence="2">RCP-MX</strain>
    </source>
</reference>
<accession>A0ABQ8ULY2</accession>
<feature type="region of interest" description="Disordered" evidence="1">
    <location>
        <begin position="266"/>
        <end position="294"/>
    </location>
</feature>
<dbReference type="EMBL" id="JAPMOS010000021">
    <property type="protein sequence ID" value="KAJ4459273.1"/>
    <property type="molecule type" value="Genomic_DNA"/>
</dbReference>
<name>A0ABQ8ULY2_9EUKA</name>
<dbReference type="Proteomes" id="UP001141327">
    <property type="component" value="Unassembled WGS sequence"/>
</dbReference>
<evidence type="ECO:0000313" key="3">
    <source>
        <dbReference type="Proteomes" id="UP001141327"/>
    </source>
</evidence>
<feature type="compositionally biased region" description="Basic residues" evidence="1">
    <location>
        <begin position="270"/>
        <end position="282"/>
    </location>
</feature>
<gene>
    <name evidence="2" type="ORF">PAPYR_4810</name>
</gene>
<evidence type="ECO:0000313" key="2">
    <source>
        <dbReference type="EMBL" id="KAJ4459273.1"/>
    </source>
</evidence>
<evidence type="ECO:0000256" key="1">
    <source>
        <dbReference type="SAM" id="MobiDB-lite"/>
    </source>
</evidence>
<proteinExistence type="predicted"/>
<sequence length="294" mass="32268">MNEYPELSSQTPVFRPTKIFHPSGKNNLRSPAIWGSCSFTITNTTQIAPGQFWAFTYQDVCDTNYLEYPLALQVSLRASPPAAFQVLVLSEANFTLWKGGANVSCLNQHCDTIYDASWWDFSLGIHPDSTLNPTIVLVNKDPADTFSCTECTFDFDAPNCWQYHTCGGCSGQYTPECGWCPGRNSCLPGSVDGPAYTAGCPLGAWDYYGATCQGPIPAYIPPALYSLGALVLTEICLLAGCAWWSLRPCRRSCCCGRANVGDDDEGANHGGHHRTHHHRRKLPKQEDLLSSPLI</sequence>
<keyword evidence="3" id="KW-1185">Reference proteome</keyword>